<dbReference type="PANTHER" id="PTHR37760:SF1">
    <property type="entry name" value="CHAPERONE"/>
    <property type="match status" value="1"/>
</dbReference>
<reference evidence="2" key="1">
    <citation type="journal article" date="2013" name="Nat. Biotechnol.">
        <title>Draft genome sequence of chickpea (Cicer arietinum) provides a resource for trait improvement.</title>
        <authorList>
            <person name="Varshney R.K."/>
            <person name="Song C."/>
            <person name="Saxena R.K."/>
            <person name="Azam S."/>
            <person name="Yu S."/>
            <person name="Sharpe A.G."/>
            <person name="Cannon S."/>
            <person name="Baek J."/>
            <person name="Rosen B.D."/>
            <person name="Tar'an B."/>
            <person name="Millan T."/>
            <person name="Zhang X."/>
            <person name="Ramsay L.D."/>
            <person name="Iwata A."/>
            <person name="Wang Y."/>
            <person name="Nelson W."/>
            <person name="Farmer A.D."/>
            <person name="Gaur P.M."/>
            <person name="Soderlund C."/>
            <person name="Penmetsa R.V."/>
            <person name="Xu C."/>
            <person name="Bharti A.K."/>
            <person name="He W."/>
            <person name="Winter P."/>
            <person name="Zhao S."/>
            <person name="Hane J.K."/>
            <person name="Carrasquilla-Garcia N."/>
            <person name="Condie J.A."/>
            <person name="Upadhyaya H.D."/>
            <person name="Luo M.C."/>
            <person name="Thudi M."/>
            <person name="Gowda C.L."/>
            <person name="Singh N.P."/>
            <person name="Lichtenzveig J."/>
            <person name="Gali K.K."/>
            <person name="Rubio J."/>
            <person name="Nadarajan N."/>
            <person name="Dolezel J."/>
            <person name="Bansal K.C."/>
            <person name="Xu X."/>
            <person name="Edwards D."/>
            <person name="Zhang G."/>
            <person name="Kahl G."/>
            <person name="Gil J."/>
            <person name="Singh K.B."/>
            <person name="Datta S.K."/>
            <person name="Jackson S.A."/>
            <person name="Wang J."/>
            <person name="Cook D.R."/>
        </authorList>
    </citation>
    <scope>NUCLEOTIDE SEQUENCE [LARGE SCALE GENOMIC DNA]</scope>
    <source>
        <strain evidence="2">cv. CDC Frontier</strain>
    </source>
</reference>
<dbReference type="KEGG" id="cam:101509218"/>
<dbReference type="PaxDb" id="3827-XP_004507290.1"/>
<keyword evidence="1" id="KW-0472">Membrane</keyword>
<keyword evidence="1" id="KW-1133">Transmembrane helix</keyword>
<dbReference type="eggNOG" id="ENOG502S5G8">
    <property type="taxonomic scope" value="Eukaryota"/>
</dbReference>
<dbReference type="PANTHER" id="PTHR37760">
    <property type="entry name" value="CHAPERONE"/>
    <property type="match status" value="1"/>
</dbReference>
<dbReference type="Proteomes" id="UP000087171">
    <property type="component" value="Chromosome Ca6"/>
</dbReference>
<accession>A0A1S2YN15</accession>
<keyword evidence="2" id="KW-1185">Reference proteome</keyword>
<name>A0A1S2YN15_CICAR</name>
<evidence type="ECO:0000313" key="2">
    <source>
        <dbReference type="Proteomes" id="UP000087171"/>
    </source>
</evidence>
<dbReference type="GeneID" id="101509218"/>
<dbReference type="STRING" id="3827.A0A1S2YN15"/>
<evidence type="ECO:0000313" key="3">
    <source>
        <dbReference type="RefSeq" id="XP_004507290.2"/>
    </source>
</evidence>
<keyword evidence="1" id="KW-0812">Transmembrane</keyword>
<proteinExistence type="predicted"/>
<reference evidence="3" key="2">
    <citation type="submission" date="2025-08" db="UniProtKB">
        <authorList>
            <consortium name="RefSeq"/>
        </authorList>
    </citation>
    <scope>IDENTIFICATION</scope>
    <source>
        <tissue evidence="3">Etiolated seedlings</tissue>
    </source>
</reference>
<sequence length="121" mass="12917">MEVAEENKRREMDNITASEIAGLGVGVLLLSATIAAPKIDAFFSTSQRSSLGMCKRCGNIRRLACSSCKGTGSVKEGGLLNFNLVDDLYETLGNSESSVKKIACVKCQAKGYFPCPNCSKL</sequence>
<organism evidence="2 3">
    <name type="scientific">Cicer arietinum</name>
    <name type="common">Chickpea</name>
    <name type="synonym">Garbanzo</name>
    <dbReference type="NCBI Taxonomy" id="3827"/>
    <lineage>
        <taxon>Eukaryota</taxon>
        <taxon>Viridiplantae</taxon>
        <taxon>Streptophyta</taxon>
        <taxon>Embryophyta</taxon>
        <taxon>Tracheophyta</taxon>
        <taxon>Spermatophyta</taxon>
        <taxon>Magnoliopsida</taxon>
        <taxon>eudicotyledons</taxon>
        <taxon>Gunneridae</taxon>
        <taxon>Pentapetalae</taxon>
        <taxon>rosids</taxon>
        <taxon>fabids</taxon>
        <taxon>Fabales</taxon>
        <taxon>Fabaceae</taxon>
        <taxon>Papilionoideae</taxon>
        <taxon>50 kb inversion clade</taxon>
        <taxon>NPAAA clade</taxon>
        <taxon>Hologalegina</taxon>
        <taxon>IRL clade</taxon>
        <taxon>Cicereae</taxon>
        <taxon>Cicer</taxon>
    </lineage>
</organism>
<dbReference type="OrthoDB" id="566409at2759"/>
<dbReference type="RefSeq" id="XP_004507290.2">
    <property type="nucleotide sequence ID" value="XM_004507233.3"/>
</dbReference>
<dbReference type="AlphaFoldDB" id="A0A1S2YN15"/>
<gene>
    <name evidence="3" type="primary">LOC101509218</name>
</gene>
<protein>
    <submittedName>
        <fullName evidence="3">Uncharacterized protein LOC101509218</fullName>
    </submittedName>
</protein>
<evidence type="ECO:0000256" key="1">
    <source>
        <dbReference type="SAM" id="Phobius"/>
    </source>
</evidence>
<feature type="transmembrane region" description="Helical" evidence="1">
    <location>
        <begin position="20"/>
        <end position="43"/>
    </location>
</feature>